<dbReference type="EMBL" id="JAHRHJ020000010">
    <property type="protein sequence ID" value="KAH9296809.1"/>
    <property type="molecule type" value="Genomic_DNA"/>
</dbReference>
<dbReference type="InterPro" id="IPR007770">
    <property type="entry name" value="DMP"/>
</dbReference>
<comment type="caution">
    <text evidence="7">The sequence shown here is derived from an EMBL/GenBank/DDBJ whole genome shotgun (WGS) entry which is preliminary data.</text>
</comment>
<evidence type="ECO:0000256" key="3">
    <source>
        <dbReference type="ARBA" id="ARBA00022692"/>
    </source>
</evidence>
<dbReference type="Proteomes" id="UP000824469">
    <property type="component" value="Unassembled WGS sequence"/>
</dbReference>
<feature type="non-terminal residue" evidence="7">
    <location>
        <position position="120"/>
    </location>
</feature>
<evidence type="ECO:0000313" key="8">
    <source>
        <dbReference type="Proteomes" id="UP000824469"/>
    </source>
</evidence>
<keyword evidence="3 6" id="KW-0812">Transmembrane</keyword>
<proteinExistence type="inferred from homology"/>
<name>A0AA38CFG4_TAXCH</name>
<keyword evidence="4 6" id="KW-1133">Transmembrane helix</keyword>
<evidence type="ECO:0000256" key="4">
    <source>
        <dbReference type="ARBA" id="ARBA00022989"/>
    </source>
</evidence>
<evidence type="ECO:0000256" key="5">
    <source>
        <dbReference type="ARBA" id="ARBA00023136"/>
    </source>
</evidence>
<dbReference type="PANTHER" id="PTHR31621:SF66">
    <property type="entry name" value="PROTEIN DMP2"/>
    <property type="match status" value="1"/>
</dbReference>
<dbReference type="AlphaFoldDB" id="A0AA38CFG4"/>
<evidence type="ECO:0000256" key="6">
    <source>
        <dbReference type="SAM" id="Phobius"/>
    </source>
</evidence>
<accession>A0AA38CFG4</accession>
<feature type="transmembrane region" description="Helical" evidence="6">
    <location>
        <begin position="15"/>
        <end position="33"/>
    </location>
</feature>
<protein>
    <submittedName>
        <fullName evidence="7">Uncharacterized protein</fullName>
    </submittedName>
</protein>
<dbReference type="GO" id="GO:0005737">
    <property type="term" value="C:cytoplasm"/>
    <property type="evidence" value="ECO:0007669"/>
    <property type="project" value="UniProtKB-ARBA"/>
</dbReference>
<dbReference type="GO" id="GO:0010256">
    <property type="term" value="P:endomembrane system organization"/>
    <property type="evidence" value="ECO:0007669"/>
    <property type="project" value="TreeGrafter"/>
</dbReference>
<reference evidence="7 8" key="1">
    <citation type="journal article" date="2021" name="Nat. Plants">
        <title>The Taxus genome provides insights into paclitaxel biosynthesis.</title>
        <authorList>
            <person name="Xiong X."/>
            <person name="Gou J."/>
            <person name="Liao Q."/>
            <person name="Li Y."/>
            <person name="Zhou Q."/>
            <person name="Bi G."/>
            <person name="Li C."/>
            <person name="Du R."/>
            <person name="Wang X."/>
            <person name="Sun T."/>
            <person name="Guo L."/>
            <person name="Liang H."/>
            <person name="Lu P."/>
            <person name="Wu Y."/>
            <person name="Zhang Z."/>
            <person name="Ro D.K."/>
            <person name="Shang Y."/>
            <person name="Huang S."/>
            <person name="Yan J."/>
        </authorList>
    </citation>
    <scope>NUCLEOTIDE SEQUENCE [LARGE SCALE GENOMIC DNA]</scope>
    <source>
        <strain evidence="7">Ta-2019</strain>
    </source>
</reference>
<keyword evidence="8" id="KW-1185">Reference proteome</keyword>
<sequence>HFPISSPTMATAKHVVGIIVGILVIACFVLSLIDTFTDSSTGKVYYGIATINGIATGNKAKPSNESDYKIKLKDWMHAALAVVVFCVFAFTDENIVQCLYPSRETNIQNMYKALPLVVSA</sequence>
<evidence type="ECO:0000256" key="1">
    <source>
        <dbReference type="ARBA" id="ARBA00004141"/>
    </source>
</evidence>
<gene>
    <name evidence="7" type="ORF">KI387_028491</name>
</gene>
<comment type="subcellular location">
    <subcellularLocation>
        <location evidence="1">Membrane</location>
        <topology evidence="1">Multi-pass membrane protein</topology>
    </subcellularLocation>
</comment>
<feature type="non-terminal residue" evidence="7">
    <location>
        <position position="1"/>
    </location>
</feature>
<dbReference type="Pfam" id="PF05078">
    <property type="entry name" value="DUF679"/>
    <property type="match status" value="1"/>
</dbReference>
<dbReference type="PANTHER" id="PTHR31621">
    <property type="entry name" value="PROTEIN DMP3"/>
    <property type="match status" value="1"/>
</dbReference>
<evidence type="ECO:0000313" key="7">
    <source>
        <dbReference type="EMBL" id="KAH9296809.1"/>
    </source>
</evidence>
<keyword evidence="5 6" id="KW-0472">Membrane</keyword>
<comment type="similarity">
    <text evidence="2">Belongs to the plant DMP1 protein family.</text>
</comment>
<organism evidence="7 8">
    <name type="scientific">Taxus chinensis</name>
    <name type="common">Chinese yew</name>
    <name type="synonym">Taxus wallichiana var. chinensis</name>
    <dbReference type="NCBI Taxonomy" id="29808"/>
    <lineage>
        <taxon>Eukaryota</taxon>
        <taxon>Viridiplantae</taxon>
        <taxon>Streptophyta</taxon>
        <taxon>Embryophyta</taxon>
        <taxon>Tracheophyta</taxon>
        <taxon>Spermatophyta</taxon>
        <taxon>Pinopsida</taxon>
        <taxon>Pinidae</taxon>
        <taxon>Conifers II</taxon>
        <taxon>Cupressales</taxon>
        <taxon>Taxaceae</taxon>
        <taxon>Taxus</taxon>
    </lineage>
</organism>
<evidence type="ECO:0000256" key="2">
    <source>
        <dbReference type="ARBA" id="ARBA00008707"/>
    </source>
</evidence>
<dbReference type="GO" id="GO:0016020">
    <property type="term" value="C:membrane"/>
    <property type="evidence" value="ECO:0007669"/>
    <property type="project" value="UniProtKB-SubCell"/>
</dbReference>